<dbReference type="InterPro" id="IPR004358">
    <property type="entry name" value="Sig_transdc_His_kin-like_C"/>
</dbReference>
<dbReference type="SUPFAM" id="SSF47384">
    <property type="entry name" value="Homodimeric domain of signal transducing histidine kinase"/>
    <property type="match status" value="1"/>
</dbReference>
<dbReference type="SUPFAM" id="SSF55785">
    <property type="entry name" value="PYP-like sensor domain (PAS domain)"/>
    <property type="match status" value="1"/>
</dbReference>
<evidence type="ECO:0000256" key="5">
    <source>
        <dbReference type="ARBA" id="ARBA00022777"/>
    </source>
</evidence>
<dbReference type="InterPro" id="IPR036890">
    <property type="entry name" value="HATPase_C_sf"/>
</dbReference>
<dbReference type="InterPro" id="IPR005467">
    <property type="entry name" value="His_kinase_dom"/>
</dbReference>
<dbReference type="PRINTS" id="PR00344">
    <property type="entry name" value="BCTRLSENSOR"/>
</dbReference>
<dbReference type="InterPro" id="IPR035965">
    <property type="entry name" value="PAS-like_dom_sf"/>
</dbReference>
<keyword evidence="4" id="KW-0808">Transferase</keyword>
<dbReference type="EMBL" id="JACIGE010000002">
    <property type="protein sequence ID" value="MBB4246279.1"/>
    <property type="molecule type" value="Genomic_DNA"/>
</dbReference>
<dbReference type="Gene3D" id="3.30.450.20">
    <property type="entry name" value="PAS domain"/>
    <property type="match status" value="1"/>
</dbReference>
<keyword evidence="11" id="KW-1185">Reference proteome</keyword>
<evidence type="ECO:0000256" key="2">
    <source>
        <dbReference type="ARBA" id="ARBA00012438"/>
    </source>
</evidence>
<dbReference type="Pfam" id="PF02518">
    <property type="entry name" value="HATPase_c"/>
    <property type="match status" value="1"/>
</dbReference>
<evidence type="ECO:0000256" key="3">
    <source>
        <dbReference type="ARBA" id="ARBA00022553"/>
    </source>
</evidence>
<reference evidence="10 11" key="1">
    <citation type="submission" date="2020-08" db="EMBL/GenBank/DDBJ databases">
        <title>Genome sequencing of Purple Non-Sulfur Bacteria from various extreme environments.</title>
        <authorList>
            <person name="Mayer M."/>
        </authorList>
    </citation>
    <scope>NUCLEOTIDE SEQUENCE [LARGE SCALE GENOMIC DNA]</scope>
    <source>
        <strain evidence="10 11">2761</strain>
    </source>
</reference>
<dbReference type="CDD" id="cd00082">
    <property type="entry name" value="HisKA"/>
    <property type="match status" value="1"/>
</dbReference>
<evidence type="ECO:0000313" key="10">
    <source>
        <dbReference type="EMBL" id="MBB4246279.1"/>
    </source>
</evidence>
<dbReference type="Gene3D" id="1.10.287.130">
    <property type="match status" value="1"/>
</dbReference>
<dbReference type="EC" id="2.7.13.3" evidence="2"/>
<evidence type="ECO:0000256" key="4">
    <source>
        <dbReference type="ARBA" id="ARBA00022679"/>
    </source>
</evidence>
<dbReference type="CDD" id="cd00130">
    <property type="entry name" value="PAS"/>
    <property type="match status" value="1"/>
</dbReference>
<dbReference type="AlphaFoldDB" id="A0A840GDG2"/>
<evidence type="ECO:0000256" key="1">
    <source>
        <dbReference type="ARBA" id="ARBA00000085"/>
    </source>
</evidence>
<dbReference type="Pfam" id="PF00512">
    <property type="entry name" value="HisKA"/>
    <property type="match status" value="1"/>
</dbReference>
<dbReference type="InterPro" id="IPR050736">
    <property type="entry name" value="Sensor_HK_Regulatory"/>
</dbReference>
<feature type="coiled-coil region" evidence="7">
    <location>
        <begin position="316"/>
        <end position="354"/>
    </location>
</feature>
<dbReference type="PROSITE" id="PS50112">
    <property type="entry name" value="PAS"/>
    <property type="match status" value="1"/>
</dbReference>
<dbReference type="NCBIfam" id="TIGR00229">
    <property type="entry name" value="sensory_box"/>
    <property type="match status" value="1"/>
</dbReference>
<dbReference type="OrthoDB" id="6114847at2"/>
<evidence type="ECO:0000256" key="7">
    <source>
        <dbReference type="SAM" id="Coils"/>
    </source>
</evidence>
<evidence type="ECO:0000256" key="6">
    <source>
        <dbReference type="ARBA" id="ARBA00023012"/>
    </source>
</evidence>
<proteinExistence type="predicted"/>
<dbReference type="InterPro" id="IPR003594">
    <property type="entry name" value="HATPase_dom"/>
</dbReference>
<comment type="catalytic activity">
    <reaction evidence="1">
        <text>ATP + protein L-histidine = ADP + protein N-phospho-L-histidine.</text>
        <dbReference type="EC" id="2.7.13.3"/>
    </reaction>
</comment>
<dbReference type="RefSeq" id="WP_153115825.1">
    <property type="nucleotide sequence ID" value="NZ_JACIGE010000002.1"/>
</dbReference>
<dbReference type="SMART" id="SM00387">
    <property type="entry name" value="HATPase_c"/>
    <property type="match status" value="1"/>
</dbReference>
<dbReference type="PANTHER" id="PTHR43711:SF1">
    <property type="entry name" value="HISTIDINE KINASE 1"/>
    <property type="match status" value="1"/>
</dbReference>
<dbReference type="GO" id="GO:0000155">
    <property type="term" value="F:phosphorelay sensor kinase activity"/>
    <property type="evidence" value="ECO:0007669"/>
    <property type="project" value="InterPro"/>
</dbReference>
<keyword evidence="3" id="KW-0597">Phosphoprotein</keyword>
<evidence type="ECO:0000259" key="9">
    <source>
        <dbReference type="PROSITE" id="PS50112"/>
    </source>
</evidence>
<dbReference type="PANTHER" id="PTHR43711">
    <property type="entry name" value="TWO-COMPONENT HISTIDINE KINASE"/>
    <property type="match status" value="1"/>
</dbReference>
<gene>
    <name evidence="10" type="ORF">GGD90_000636</name>
</gene>
<keyword evidence="7" id="KW-0175">Coiled coil</keyword>
<dbReference type="SUPFAM" id="SSF55874">
    <property type="entry name" value="ATPase domain of HSP90 chaperone/DNA topoisomerase II/histidine kinase"/>
    <property type="match status" value="1"/>
</dbReference>
<evidence type="ECO:0000259" key="8">
    <source>
        <dbReference type="PROSITE" id="PS50109"/>
    </source>
</evidence>
<protein>
    <recommendedName>
        <fullName evidence="2">histidine kinase</fullName>
        <ecNumber evidence="2">2.7.13.3</ecNumber>
    </recommendedName>
</protein>
<dbReference type="PROSITE" id="PS50109">
    <property type="entry name" value="HIS_KIN"/>
    <property type="match status" value="1"/>
</dbReference>
<dbReference type="InterPro" id="IPR029016">
    <property type="entry name" value="GAF-like_dom_sf"/>
</dbReference>
<dbReference type="SMART" id="SM00388">
    <property type="entry name" value="HisKA"/>
    <property type="match status" value="1"/>
</dbReference>
<dbReference type="SUPFAM" id="SSF55781">
    <property type="entry name" value="GAF domain-like"/>
    <property type="match status" value="1"/>
</dbReference>
<feature type="domain" description="Histidine kinase" evidence="8">
    <location>
        <begin position="361"/>
        <end position="576"/>
    </location>
</feature>
<comment type="caution">
    <text evidence="10">The sequence shown here is derived from an EMBL/GenBank/DDBJ whole genome shotgun (WGS) entry which is preliminary data.</text>
</comment>
<name>A0A840GDG2_RHOTE</name>
<dbReference type="Pfam" id="PF08448">
    <property type="entry name" value="PAS_4"/>
    <property type="match status" value="1"/>
</dbReference>
<accession>A0A840GDG2</accession>
<sequence length="579" mass="64041">MMEVPEKILAADKGHVLTHGSTKACDDYRDLLLELAASFISLPVDEIDDAIDDAQAQVAAISAADHAFILVYDVAAGIAFVKHHWHAAEGSPWALPLIPLADIADWPSRHARGETVAIDDLSTLAASGLGDFLNAGQAKKLIALPLSGKGGCFGCLVFCKAVETAPFATEELQLHGVFARLLAGLHERKRSESSLRESEARFRSLFEQIENIAVQGYNQRREVIFWNKASQNLYGYRAEEALGRRLEDLVIPPPIRDGVVEAITSWARGGAAIPPGDLLLHDKDGKPVPVYSSHVMLRGIAGEPEMYCVDLDLSEQRRAALELDRYRLQLEQLVEQRTRELAVAKDAAEAANQAKTKFLAASSHDLRQPLMAISLFLDALSRTPLNQEQSRLTDHMGRCVRSLGEMLNTLLDIARLDSGAIEANFSVECAGELCRWLDNEFASVFMRKRLRFMLFFPLREVFLLTDIKLLKSILRNLLDNALKFCDHGGVLVGIRRRGKHALIQVWDTGSGIAPENLDLIFGEYYQIGNEERDPEKGVGLGLSIVLRQARLIGAEIRCRSLPGKGSVFEIELPLAENRE</sequence>
<dbReference type="InterPro" id="IPR003661">
    <property type="entry name" value="HisK_dim/P_dom"/>
</dbReference>
<evidence type="ECO:0000313" key="11">
    <source>
        <dbReference type="Proteomes" id="UP000587070"/>
    </source>
</evidence>
<keyword evidence="5" id="KW-0418">Kinase</keyword>
<dbReference type="InterPro" id="IPR036097">
    <property type="entry name" value="HisK_dim/P_sf"/>
</dbReference>
<feature type="domain" description="PAS" evidence="9">
    <location>
        <begin position="198"/>
        <end position="252"/>
    </location>
</feature>
<dbReference type="Proteomes" id="UP000587070">
    <property type="component" value="Unassembled WGS sequence"/>
</dbReference>
<dbReference type="Gene3D" id="3.30.450.40">
    <property type="match status" value="1"/>
</dbReference>
<dbReference type="InterPro" id="IPR000014">
    <property type="entry name" value="PAS"/>
</dbReference>
<dbReference type="Gene3D" id="3.30.565.10">
    <property type="entry name" value="Histidine kinase-like ATPase, C-terminal domain"/>
    <property type="match status" value="1"/>
</dbReference>
<keyword evidence="6" id="KW-0902">Two-component regulatory system</keyword>
<organism evidence="10 11">
    <name type="scientific">Rhodocyclus tenuis</name>
    <name type="common">Rhodospirillum tenue</name>
    <dbReference type="NCBI Taxonomy" id="1066"/>
    <lineage>
        <taxon>Bacteria</taxon>
        <taxon>Pseudomonadati</taxon>
        <taxon>Pseudomonadota</taxon>
        <taxon>Betaproteobacteria</taxon>
        <taxon>Rhodocyclales</taxon>
        <taxon>Rhodocyclaceae</taxon>
        <taxon>Rhodocyclus</taxon>
    </lineage>
</organism>
<dbReference type="InterPro" id="IPR013656">
    <property type="entry name" value="PAS_4"/>
</dbReference>